<organism evidence="2 3">
    <name type="scientific">Aphanothece hegewaldii CCALA 016</name>
    <dbReference type="NCBI Taxonomy" id="2107694"/>
    <lineage>
        <taxon>Bacteria</taxon>
        <taxon>Bacillati</taxon>
        <taxon>Cyanobacteriota</taxon>
        <taxon>Cyanophyceae</taxon>
        <taxon>Oscillatoriophycideae</taxon>
        <taxon>Chroococcales</taxon>
        <taxon>Aphanothecaceae</taxon>
        <taxon>Aphanothece</taxon>
    </lineage>
</organism>
<reference evidence="2 3" key="2">
    <citation type="submission" date="2018-03" db="EMBL/GenBank/DDBJ databases">
        <authorList>
            <person name="Keele B.F."/>
        </authorList>
    </citation>
    <scope>NUCLEOTIDE SEQUENCE [LARGE SCALE GENOMIC DNA]</scope>
    <source>
        <strain evidence="2 3">CCALA 016</strain>
    </source>
</reference>
<evidence type="ECO:0000256" key="1">
    <source>
        <dbReference type="SAM" id="MobiDB-lite"/>
    </source>
</evidence>
<proteinExistence type="predicted"/>
<feature type="compositionally biased region" description="Basic and acidic residues" evidence="1">
    <location>
        <begin position="279"/>
        <end position="289"/>
    </location>
</feature>
<accession>A0A2T1LVK8</accession>
<protein>
    <submittedName>
        <fullName evidence="2">Uncharacterized protein</fullName>
    </submittedName>
</protein>
<sequence>MAYSKQDMTGILFGLNEESTQEKLDEALRNCRIVCDKNEYSDQEMALVRKYLELTANEQAKAEFLADIVDTKVFEDDEQSLAYVELSLNQLLTKFGQGKEVQDNKQESANKYTLKSIKAEIEENLERSVKLSELEIILELSHLTLEDEYTDTQKQAIDKGLIKYLNQKSNGSFSSSDDEALLTVIRTNSGKTVESLVDRVSIKTAETEDYLNEMVDRQIPQEIFLQLKNQQESGIIAQKIEIAREKIAQQKRLNGKPTTIEIALTTDEQKHLPPMKSASVEDSKENGEK</sequence>
<dbReference type="RefSeq" id="WP_106457733.1">
    <property type="nucleotide sequence ID" value="NZ_PXOH01000017.1"/>
</dbReference>
<dbReference type="Proteomes" id="UP000239001">
    <property type="component" value="Unassembled WGS sequence"/>
</dbReference>
<dbReference type="EMBL" id="PXOH01000017">
    <property type="protein sequence ID" value="PSF35768.1"/>
    <property type="molecule type" value="Genomic_DNA"/>
</dbReference>
<reference evidence="2 3" key="1">
    <citation type="submission" date="2018-03" db="EMBL/GenBank/DDBJ databases">
        <title>The ancient ancestry and fast evolution of plastids.</title>
        <authorList>
            <person name="Moore K.R."/>
            <person name="Magnabosco C."/>
            <person name="Momper L."/>
            <person name="Gold D.A."/>
            <person name="Bosak T."/>
            <person name="Fournier G.P."/>
        </authorList>
    </citation>
    <scope>NUCLEOTIDE SEQUENCE [LARGE SCALE GENOMIC DNA]</scope>
    <source>
        <strain evidence="2 3">CCALA 016</strain>
    </source>
</reference>
<dbReference type="AlphaFoldDB" id="A0A2T1LVK8"/>
<evidence type="ECO:0000313" key="2">
    <source>
        <dbReference type="EMBL" id="PSF35768.1"/>
    </source>
</evidence>
<gene>
    <name evidence="2" type="ORF">C7H19_15190</name>
</gene>
<feature type="region of interest" description="Disordered" evidence="1">
    <location>
        <begin position="265"/>
        <end position="289"/>
    </location>
</feature>
<comment type="caution">
    <text evidence="2">The sequence shown here is derived from an EMBL/GenBank/DDBJ whole genome shotgun (WGS) entry which is preliminary data.</text>
</comment>
<name>A0A2T1LVK8_9CHRO</name>
<evidence type="ECO:0000313" key="3">
    <source>
        <dbReference type="Proteomes" id="UP000239001"/>
    </source>
</evidence>
<keyword evidence="3" id="KW-1185">Reference proteome</keyword>